<sequence>MCLHNRNNWDIFRAKLEGTIRTMSALPRLQYLKLTIPIRIDVPQLERRGAFIKAASDSIPTLRAAALVWNERTDWQRVIGADESGSHFRVVSKEIGEELEEYYDWA</sequence>
<dbReference type="HOGENOM" id="CLU_2222822_0_0_1"/>
<dbReference type="AlphaFoldDB" id="A0A067MVN2"/>
<dbReference type="Proteomes" id="UP000027195">
    <property type="component" value="Unassembled WGS sequence"/>
</dbReference>
<evidence type="ECO:0000313" key="1">
    <source>
        <dbReference type="EMBL" id="KDQ19674.1"/>
    </source>
</evidence>
<dbReference type="InParanoid" id="A0A067MVN2"/>
<protein>
    <submittedName>
        <fullName evidence="1">Uncharacterized protein</fullName>
    </submittedName>
</protein>
<dbReference type="EMBL" id="KL198019">
    <property type="protein sequence ID" value="KDQ19674.1"/>
    <property type="molecule type" value="Genomic_DNA"/>
</dbReference>
<gene>
    <name evidence="1" type="ORF">BOTBODRAFT_170728</name>
</gene>
<organism evidence="1 2">
    <name type="scientific">Botryobasidium botryosum (strain FD-172 SS1)</name>
    <dbReference type="NCBI Taxonomy" id="930990"/>
    <lineage>
        <taxon>Eukaryota</taxon>
        <taxon>Fungi</taxon>
        <taxon>Dikarya</taxon>
        <taxon>Basidiomycota</taxon>
        <taxon>Agaricomycotina</taxon>
        <taxon>Agaricomycetes</taxon>
        <taxon>Cantharellales</taxon>
        <taxon>Botryobasidiaceae</taxon>
        <taxon>Botryobasidium</taxon>
    </lineage>
</organism>
<reference evidence="2" key="1">
    <citation type="journal article" date="2014" name="Proc. Natl. Acad. Sci. U.S.A.">
        <title>Extensive sampling of basidiomycete genomes demonstrates inadequacy of the white-rot/brown-rot paradigm for wood decay fungi.</title>
        <authorList>
            <person name="Riley R."/>
            <person name="Salamov A.A."/>
            <person name="Brown D.W."/>
            <person name="Nagy L.G."/>
            <person name="Floudas D."/>
            <person name="Held B.W."/>
            <person name="Levasseur A."/>
            <person name="Lombard V."/>
            <person name="Morin E."/>
            <person name="Otillar R."/>
            <person name="Lindquist E.A."/>
            <person name="Sun H."/>
            <person name="LaButti K.M."/>
            <person name="Schmutz J."/>
            <person name="Jabbour D."/>
            <person name="Luo H."/>
            <person name="Baker S.E."/>
            <person name="Pisabarro A.G."/>
            <person name="Walton J.D."/>
            <person name="Blanchette R.A."/>
            <person name="Henrissat B."/>
            <person name="Martin F."/>
            <person name="Cullen D."/>
            <person name="Hibbett D.S."/>
            <person name="Grigoriev I.V."/>
        </authorList>
    </citation>
    <scope>NUCLEOTIDE SEQUENCE [LARGE SCALE GENOMIC DNA]</scope>
    <source>
        <strain evidence="2">FD-172 SS1</strain>
    </source>
</reference>
<evidence type="ECO:0000313" key="2">
    <source>
        <dbReference type="Proteomes" id="UP000027195"/>
    </source>
</evidence>
<proteinExistence type="predicted"/>
<name>A0A067MVN2_BOTB1</name>
<accession>A0A067MVN2</accession>
<keyword evidence="2" id="KW-1185">Reference proteome</keyword>